<reference evidence="3 4" key="1">
    <citation type="submission" date="2009-02" db="EMBL/GenBank/DDBJ databases">
        <title>Sequencing of the draft genome and assembly of Dethiobacter alkaliphilus AHT 1.</title>
        <authorList>
            <consortium name="US DOE Joint Genome Institute (JGI-PGF)"/>
            <person name="Lucas S."/>
            <person name="Copeland A."/>
            <person name="Lapidus A."/>
            <person name="Glavina del Rio T."/>
            <person name="Dalin E."/>
            <person name="Tice H."/>
            <person name="Bruce D."/>
            <person name="Goodwin L."/>
            <person name="Pitluck S."/>
            <person name="Larimer F."/>
            <person name="Land M.L."/>
            <person name="Hauser L."/>
            <person name="Muyzer G."/>
        </authorList>
    </citation>
    <scope>NUCLEOTIDE SEQUENCE [LARGE SCALE GENOMIC DNA]</scope>
    <source>
        <strain evidence="3 4">AHT 1</strain>
    </source>
</reference>
<dbReference type="eggNOG" id="COG0006">
    <property type="taxonomic scope" value="Bacteria"/>
</dbReference>
<dbReference type="InterPro" id="IPR036005">
    <property type="entry name" value="Creatinase/aminopeptidase-like"/>
</dbReference>
<dbReference type="EMBL" id="ACJM01000004">
    <property type="protein sequence ID" value="EEG78238.1"/>
    <property type="molecule type" value="Genomic_DNA"/>
</dbReference>
<dbReference type="SUPFAM" id="SSF55920">
    <property type="entry name" value="Creatinase/aminopeptidase"/>
    <property type="match status" value="1"/>
</dbReference>
<organism evidence="3 4">
    <name type="scientific">Dethiobacter alkaliphilus AHT 1</name>
    <dbReference type="NCBI Taxonomy" id="555088"/>
    <lineage>
        <taxon>Bacteria</taxon>
        <taxon>Bacillati</taxon>
        <taxon>Bacillota</taxon>
        <taxon>Dethiobacteria</taxon>
        <taxon>Dethiobacterales</taxon>
        <taxon>Dethiobacteraceae</taxon>
        <taxon>Dethiobacter</taxon>
    </lineage>
</organism>
<dbReference type="Gene3D" id="3.90.230.10">
    <property type="entry name" value="Creatinase/methionine aminopeptidase superfamily"/>
    <property type="match status" value="1"/>
</dbReference>
<protein>
    <submittedName>
        <fullName evidence="3">Peptidase M24</fullName>
    </submittedName>
</protein>
<name>C0GF56_DETAL</name>
<dbReference type="Gene3D" id="3.40.350.10">
    <property type="entry name" value="Creatinase/prolidase N-terminal domain"/>
    <property type="match status" value="1"/>
</dbReference>
<evidence type="ECO:0000313" key="3">
    <source>
        <dbReference type="EMBL" id="EEG78238.1"/>
    </source>
</evidence>
<feature type="domain" description="Peptidase M24" evidence="1">
    <location>
        <begin position="140"/>
        <end position="375"/>
    </location>
</feature>
<dbReference type="Pfam" id="PF01321">
    <property type="entry name" value="Creatinase_N"/>
    <property type="match status" value="1"/>
</dbReference>
<dbReference type="STRING" id="555088.DealDRAFT_1115"/>
<dbReference type="CDD" id="cd01066">
    <property type="entry name" value="APP_MetAP"/>
    <property type="match status" value="1"/>
</dbReference>
<dbReference type="PANTHER" id="PTHR46112">
    <property type="entry name" value="AMINOPEPTIDASE"/>
    <property type="match status" value="1"/>
</dbReference>
<dbReference type="InterPro" id="IPR000587">
    <property type="entry name" value="Creatinase_N"/>
</dbReference>
<comment type="caution">
    <text evidence="3">The sequence shown here is derived from an EMBL/GenBank/DDBJ whole genome shotgun (WGS) entry which is preliminary data.</text>
</comment>
<gene>
    <name evidence="3" type="ORF">DealDRAFT_1115</name>
</gene>
<dbReference type="InterPro" id="IPR029149">
    <property type="entry name" value="Creatin/AminoP/Spt16_N"/>
</dbReference>
<dbReference type="PANTHER" id="PTHR46112:SF2">
    <property type="entry name" value="XAA-PRO AMINOPEPTIDASE P-RELATED"/>
    <property type="match status" value="1"/>
</dbReference>
<dbReference type="RefSeq" id="WP_008515627.1">
    <property type="nucleotide sequence ID" value="NZ_ACJM01000004.1"/>
</dbReference>
<keyword evidence="4" id="KW-1185">Reference proteome</keyword>
<dbReference type="InterPro" id="IPR050659">
    <property type="entry name" value="Peptidase_M24B"/>
</dbReference>
<evidence type="ECO:0000313" key="4">
    <source>
        <dbReference type="Proteomes" id="UP000006443"/>
    </source>
</evidence>
<dbReference type="Pfam" id="PF00557">
    <property type="entry name" value="Peptidase_M24"/>
    <property type="match status" value="1"/>
</dbReference>
<evidence type="ECO:0000259" key="2">
    <source>
        <dbReference type="Pfam" id="PF01321"/>
    </source>
</evidence>
<dbReference type="InterPro" id="IPR000994">
    <property type="entry name" value="Pept_M24"/>
</dbReference>
<dbReference type="Proteomes" id="UP000006443">
    <property type="component" value="Unassembled WGS sequence"/>
</dbReference>
<sequence>MVPKDELLRRKSVLQEKLKAMDLDGALLAQKMSMYYYSGTMQCQYVYVPAQGECLGLVRRNMSRAQQEAGIALTAMAGFSGLPKVIADNAAAPKRMGLEMDVLPAAIYVRLNKAFAGVSLEDASGVLRECRQVKSAYELEQLQAAAIQVDKIHRLVPKILTEGMEELHFAAELEAALRKLGHQGSARMRGFNQEMFYGHVLSGQRGAAASFLDSPTGGVGLSPAQPQGAGNKVIQAGEPVTVDYGGIHNGYIVDQTRLYSIGQLPSQLAQAFEVALAVQEAVVAAAKPGVTGGELYEAALAVAQKAGLDGHFMGVGDTQAKYVGHGVGLEFDEFPILAKGSPHVLAADMVVAVEPKFTFADLGVVGIENTWQVTKDGLKKISVTDDKHVII</sequence>
<accession>C0GF56</accession>
<dbReference type="AlphaFoldDB" id="C0GF56"/>
<proteinExistence type="predicted"/>
<evidence type="ECO:0000259" key="1">
    <source>
        <dbReference type="Pfam" id="PF00557"/>
    </source>
</evidence>
<dbReference type="SUPFAM" id="SSF53092">
    <property type="entry name" value="Creatinase/prolidase N-terminal domain"/>
    <property type="match status" value="1"/>
</dbReference>
<feature type="domain" description="Creatinase N-terminal" evidence="2">
    <location>
        <begin position="13"/>
        <end position="133"/>
    </location>
</feature>
<dbReference type="OrthoDB" id="9806388at2"/>